<protein>
    <submittedName>
        <fullName evidence="3">Uncharacterized protein</fullName>
    </submittedName>
</protein>
<evidence type="ECO:0000313" key="2">
    <source>
        <dbReference type="EMBL" id="KAG7350823.1"/>
    </source>
</evidence>
<organism evidence="3 4">
    <name type="scientific">Nitzschia inconspicua</name>
    <dbReference type="NCBI Taxonomy" id="303405"/>
    <lineage>
        <taxon>Eukaryota</taxon>
        <taxon>Sar</taxon>
        <taxon>Stramenopiles</taxon>
        <taxon>Ochrophyta</taxon>
        <taxon>Bacillariophyta</taxon>
        <taxon>Bacillariophyceae</taxon>
        <taxon>Bacillariophycidae</taxon>
        <taxon>Bacillariales</taxon>
        <taxon>Bacillariaceae</taxon>
        <taxon>Nitzschia</taxon>
    </lineage>
</organism>
<dbReference type="Proteomes" id="UP000693970">
    <property type="component" value="Unassembled WGS sequence"/>
</dbReference>
<evidence type="ECO:0000256" key="1">
    <source>
        <dbReference type="SAM" id="MobiDB-lite"/>
    </source>
</evidence>
<comment type="caution">
    <text evidence="3">The sequence shown here is derived from an EMBL/GenBank/DDBJ whole genome shotgun (WGS) entry which is preliminary data.</text>
</comment>
<reference evidence="3" key="1">
    <citation type="journal article" date="2021" name="Sci. Rep.">
        <title>Diploid genomic architecture of Nitzschia inconspicua, an elite biomass production diatom.</title>
        <authorList>
            <person name="Oliver A."/>
            <person name="Podell S."/>
            <person name="Pinowska A."/>
            <person name="Traller J.C."/>
            <person name="Smith S.R."/>
            <person name="McClure R."/>
            <person name="Beliaev A."/>
            <person name="Bohutskyi P."/>
            <person name="Hill E.A."/>
            <person name="Rabines A."/>
            <person name="Zheng H."/>
            <person name="Allen L.Z."/>
            <person name="Kuo A."/>
            <person name="Grigoriev I.V."/>
            <person name="Allen A.E."/>
            <person name="Hazlebeck D."/>
            <person name="Allen E.E."/>
        </authorList>
    </citation>
    <scope>NUCLEOTIDE SEQUENCE</scope>
    <source>
        <strain evidence="3">Hildebrandi</strain>
    </source>
</reference>
<name>A0A9K3LEX8_9STRA</name>
<gene>
    <name evidence="2" type="ORF">IV203_010183</name>
    <name evidence="3" type="ORF">IV203_035558</name>
</gene>
<accession>A0A9K3LEX8</accession>
<feature type="region of interest" description="Disordered" evidence="1">
    <location>
        <begin position="84"/>
        <end position="107"/>
    </location>
</feature>
<evidence type="ECO:0000313" key="3">
    <source>
        <dbReference type="EMBL" id="KAG7360459.1"/>
    </source>
</evidence>
<reference evidence="3" key="2">
    <citation type="submission" date="2021-04" db="EMBL/GenBank/DDBJ databases">
        <authorList>
            <person name="Podell S."/>
        </authorList>
    </citation>
    <scope>NUCLEOTIDE SEQUENCE</scope>
    <source>
        <strain evidence="3">Hildebrandi</strain>
    </source>
</reference>
<dbReference type="AlphaFoldDB" id="A0A9K3LEX8"/>
<keyword evidence="4" id="KW-1185">Reference proteome</keyword>
<sequence length="150" mass="17054">MVNICHKNGQLRLFLLVIGCFAFATSKLAMSANTKPYSGSPTSAILVASMMFASSIDVVFGEPPRIESHEDLIASRQKRRQQLENVVQNAKQKLEDDRTGKHKLSDQARSQFEHKIRAYEVQIAELGRDLGEEEMNQILKNRHRSDRDEL</sequence>
<dbReference type="EMBL" id="JAGRRH010000013">
    <property type="protein sequence ID" value="KAG7360459.1"/>
    <property type="molecule type" value="Genomic_DNA"/>
</dbReference>
<proteinExistence type="predicted"/>
<evidence type="ECO:0000313" key="4">
    <source>
        <dbReference type="Proteomes" id="UP000693970"/>
    </source>
</evidence>
<feature type="compositionally biased region" description="Basic and acidic residues" evidence="1">
    <location>
        <begin position="92"/>
        <end position="107"/>
    </location>
</feature>
<dbReference type="EMBL" id="JAGRRH010000018">
    <property type="protein sequence ID" value="KAG7350823.1"/>
    <property type="molecule type" value="Genomic_DNA"/>
</dbReference>